<dbReference type="Pfam" id="PF00059">
    <property type="entry name" value="Lectin_C"/>
    <property type="match status" value="1"/>
</dbReference>
<proteinExistence type="predicted"/>
<evidence type="ECO:0000256" key="1">
    <source>
        <dbReference type="ARBA" id="ARBA00022737"/>
    </source>
</evidence>
<accession>A0A8B6HGB8</accession>
<dbReference type="PANTHER" id="PTHR24198:SF165">
    <property type="entry name" value="ANKYRIN REPEAT-CONTAINING PROTEIN-RELATED"/>
    <property type="match status" value="1"/>
</dbReference>
<dbReference type="SMART" id="SM00248">
    <property type="entry name" value="ANK"/>
    <property type="match status" value="16"/>
</dbReference>
<dbReference type="PROSITE" id="PS50088">
    <property type="entry name" value="ANK_REPEAT"/>
    <property type="match status" value="7"/>
</dbReference>
<feature type="repeat" description="ANK" evidence="3">
    <location>
        <begin position="861"/>
        <end position="893"/>
    </location>
</feature>
<gene>
    <name evidence="5" type="ORF">MGAL_10B051128</name>
</gene>
<organism evidence="5 6">
    <name type="scientific">Mytilus galloprovincialis</name>
    <name type="common">Mediterranean mussel</name>
    <dbReference type="NCBI Taxonomy" id="29158"/>
    <lineage>
        <taxon>Eukaryota</taxon>
        <taxon>Metazoa</taxon>
        <taxon>Spiralia</taxon>
        <taxon>Lophotrochozoa</taxon>
        <taxon>Mollusca</taxon>
        <taxon>Bivalvia</taxon>
        <taxon>Autobranchia</taxon>
        <taxon>Pteriomorphia</taxon>
        <taxon>Mytilida</taxon>
        <taxon>Mytiloidea</taxon>
        <taxon>Mytilidae</taxon>
        <taxon>Mytilinae</taxon>
        <taxon>Mytilus</taxon>
    </lineage>
</organism>
<dbReference type="PANTHER" id="PTHR24198">
    <property type="entry name" value="ANKYRIN REPEAT AND PROTEIN KINASE DOMAIN-CONTAINING PROTEIN"/>
    <property type="match status" value="1"/>
</dbReference>
<dbReference type="InterPro" id="IPR036770">
    <property type="entry name" value="Ankyrin_rpt-contain_sf"/>
</dbReference>
<dbReference type="EMBL" id="UYJE01010031">
    <property type="protein sequence ID" value="VDI79002.1"/>
    <property type="molecule type" value="Genomic_DNA"/>
</dbReference>
<evidence type="ECO:0000313" key="6">
    <source>
        <dbReference type="Proteomes" id="UP000596742"/>
    </source>
</evidence>
<dbReference type="SUPFAM" id="SSF56436">
    <property type="entry name" value="C-type lectin-like"/>
    <property type="match status" value="1"/>
</dbReference>
<evidence type="ECO:0000259" key="4">
    <source>
        <dbReference type="PROSITE" id="PS50041"/>
    </source>
</evidence>
<dbReference type="Proteomes" id="UP000596742">
    <property type="component" value="Unassembled WGS sequence"/>
</dbReference>
<feature type="domain" description="C-type lectin" evidence="4">
    <location>
        <begin position="907"/>
        <end position="987"/>
    </location>
</feature>
<dbReference type="PROSITE" id="PS50041">
    <property type="entry name" value="C_TYPE_LECTIN_2"/>
    <property type="match status" value="1"/>
</dbReference>
<dbReference type="OrthoDB" id="310270at2759"/>
<dbReference type="AlphaFoldDB" id="A0A8B6HGB8"/>
<dbReference type="CDD" id="cd00037">
    <property type="entry name" value="CLECT"/>
    <property type="match status" value="1"/>
</dbReference>
<dbReference type="Gene3D" id="1.25.40.20">
    <property type="entry name" value="Ankyrin repeat-containing domain"/>
    <property type="match status" value="4"/>
</dbReference>
<feature type="repeat" description="ANK" evidence="3">
    <location>
        <begin position="44"/>
        <end position="76"/>
    </location>
</feature>
<name>A0A8B6HGB8_MYTGA</name>
<protein>
    <recommendedName>
        <fullName evidence="4">C-type lectin domain-containing protein</fullName>
    </recommendedName>
</protein>
<feature type="repeat" description="ANK" evidence="3">
    <location>
        <begin position="711"/>
        <end position="743"/>
    </location>
</feature>
<keyword evidence="2 3" id="KW-0040">ANK repeat</keyword>
<dbReference type="PROSITE" id="PS50297">
    <property type="entry name" value="ANK_REP_REGION"/>
    <property type="match status" value="2"/>
</dbReference>
<dbReference type="InterPro" id="IPR001304">
    <property type="entry name" value="C-type_lectin-like"/>
</dbReference>
<dbReference type="InterPro" id="IPR002110">
    <property type="entry name" value="Ankyrin_rpt"/>
</dbReference>
<feature type="repeat" description="ANK" evidence="3">
    <location>
        <begin position="563"/>
        <end position="595"/>
    </location>
</feature>
<evidence type="ECO:0000313" key="5">
    <source>
        <dbReference type="EMBL" id="VDI79002.1"/>
    </source>
</evidence>
<keyword evidence="6" id="KW-1185">Reference proteome</keyword>
<feature type="repeat" description="ANK" evidence="3">
    <location>
        <begin position="394"/>
        <end position="426"/>
    </location>
</feature>
<dbReference type="Gene3D" id="3.10.100.10">
    <property type="entry name" value="Mannose-Binding Protein A, subunit A"/>
    <property type="match status" value="1"/>
</dbReference>
<feature type="repeat" description="ANK" evidence="3">
    <location>
        <begin position="77"/>
        <end position="109"/>
    </location>
</feature>
<keyword evidence="1" id="KW-0677">Repeat</keyword>
<reference evidence="5" key="1">
    <citation type="submission" date="2018-11" db="EMBL/GenBank/DDBJ databases">
        <authorList>
            <person name="Alioto T."/>
            <person name="Alioto T."/>
        </authorList>
    </citation>
    <scope>NUCLEOTIDE SEQUENCE</scope>
</reference>
<evidence type="ECO:0000256" key="2">
    <source>
        <dbReference type="ARBA" id="ARBA00023043"/>
    </source>
</evidence>
<dbReference type="Pfam" id="PF12796">
    <property type="entry name" value="Ank_2"/>
    <property type="match status" value="4"/>
</dbReference>
<dbReference type="SUPFAM" id="SSF48403">
    <property type="entry name" value="Ankyrin repeat"/>
    <property type="match status" value="4"/>
</dbReference>
<evidence type="ECO:0000256" key="3">
    <source>
        <dbReference type="PROSITE-ProRule" id="PRU00023"/>
    </source>
</evidence>
<sequence length="1006" mass="112080">MDDVDSFKRDLHKAVNSKSIETLLSLCDDPTKKRVVLDFKGYYDKKSLVHYAAEFGSVDLLKRLVCLGANVKETAGSGKNTLHFACEKGNEKIVDYLMQTVSDSSFKSAFTMDFDKKVYKNSFYYAAISSNSNIVHCLKNKGNLDIDETLPNKSTALFTLVKQNLYEAAKLLCQCGADVNLGFHGRHLRPIHYTAERETHTKMLKLLLEYGANVNEHWGDPPYGHQPLFFALKHKLKENAKLLLEKGADISFKGRVTKIGCIDCFCLAAMNCPSLIPDFLNHGANPDTENDGSSVLIIAFENYANRNDLLALIKAGARKGRDGKTAIQCCKSYNQLYLFIQAGISVDEIESRHGVSTLDKRLRTKFPCFQKLKIQNEVSKLLSDGANPNLAQEGEDSPLILAIKLNLFEIADKLIEAGANVNHIGENEINPANACCVSGLSANKNATMEAMIKKGLHLNNQHPCGNHLIDLIVDADFDSSVLMLMIEKGADLNLVKDENDSILMKVVKQKRFQVCCALIEGGADVSYRNAKGLTAFDIYGVDKMKVFKTFLAAGIDVNKCTVSDIYPLIIAVWLRSEDIVKLILKMGGDVNIMDNYYDTPLTTALEFDLEEIVNDLLKAKANVNHKGGEKLLPWIVENEGCKTHKKRIDAGKHLILQMLLDKKACTNAKSLHGDLPIHLALRMKYDDIEIHIKDVLLLLNHSTEINTPDSNNITPVILAAQSCTIDVIRKMTEIGADVKCKDNQGNTALHTHMDPLVSYGKRYWCSENEKSLVKMRTTGSSNWSEQVVTVPPETPKSKKENKYMDKVVETITLLLNADADVNIITEKGKSPLYLLLSRHQSDIVQTLLPVILDKGANPNLGHYPPLEIATLLQQQAVVKSLLNYGAKVDIKNKRCQTPLIGASRMCFLEDKASLPTREVWLGGTDMLNEGEWMWAKTFQKITYFRWAPNEPNNGASASNQHCLGMEKDQDFKWDDNTCTKLAVPLCERPVNLPWGKEAANVEQIIG</sequence>
<comment type="caution">
    <text evidence="5">The sequence shown here is derived from an EMBL/GenBank/DDBJ whole genome shotgun (WGS) entry which is preliminary data.</text>
</comment>
<dbReference type="InterPro" id="IPR016187">
    <property type="entry name" value="CTDL_fold"/>
</dbReference>
<dbReference type="InterPro" id="IPR016186">
    <property type="entry name" value="C-type_lectin-like/link_sf"/>
</dbReference>
<feature type="repeat" description="ANK" evidence="3">
    <location>
        <begin position="223"/>
        <end position="255"/>
    </location>
</feature>